<evidence type="ECO:0000256" key="6">
    <source>
        <dbReference type="ARBA" id="ARBA00032829"/>
    </source>
</evidence>
<evidence type="ECO:0000256" key="4">
    <source>
        <dbReference type="ARBA" id="ARBA00022801"/>
    </source>
</evidence>
<dbReference type="InterPro" id="IPR001375">
    <property type="entry name" value="Peptidase_S9_cat"/>
</dbReference>
<sequence>MKLNFVSTLLLCAVANAGQFDAPPADLPDWSKTQQFTPDHLVAVKRLDALAVSPDNKYAAYTQWMFNRTSNKVGRNIRLMSLSGDYPASDLTTFAFGTSDTSPVWLDENTVAFTAVRGSPASNIFTVSLTDKKISQVSNYTNSVSSLVYSAAAKRIAFISDVYKGLGVDESAEKAEEESNLPYSGVVYDHLFVRHWDTYIGKTRAQLFTVPIDVVDGKYSVTGKPVNLVEKYDGAWGLEPNTVVFSPDGKNVAFDAKIPGREEAWSTKADIFVVPSDGSQAPVSLTPQNPGACSAPAYSPDGTRLAWLQMVTPGYESDRNRVMIYDTKANQVSELDMGWTYSPSSVAFSQDNKSLFHITNYSVDDALFKYDFDTRANTQLTQGSSVYMMSQISSNNVILFANSLSYPNTLFNLNISSKAMQKISTENDALLDPLYLSNAYTFKFKGSLDEDVEGMMMYPFGYDPTKKYPVAFLIHGGPQSSWVRGWSYRWNPNVHSNQGFFVVVINFHGSTGYGQAFVDSIARNWGSHPYFDLMKGLDYFLEQACGADQDRQVALGASYGGYMINWIHGHTDRFKALVNHDGTFSTVSSYYSTEELYFMEHDLGTPWIPEERAQMEQYNPEHYVTNWKTPTLVVHSELDYRLPITEGLSTFTALQRQGVPSKLLYFPDENHWVLQPFNSLKWHNEVIGWIGKYTNTTVWQLTL</sequence>
<keyword evidence="10" id="KW-1185">Reference proteome</keyword>
<protein>
    <recommendedName>
        <fullName evidence="6">Dipeptidyl-peptidase V</fullName>
    </recommendedName>
</protein>
<comment type="caution">
    <text evidence="9">The sequence shown here is derived from an EMBL/GenBank/DDBJ whole genome shotgun (WGS) entry which is preliminary data.</text>
</comment>
<dbReference type="InterPro" id="IPR029058">
    <property type="entry name" value="AB_hydrolase_fold"/>
</dbReference>
<feature type="signal peptide" evidence="7">
    <location>
        <begin position="1"/>
        <end position="17"/>
    </location>
</feature>
<evidence type="ECO:0000313" key="10">
    <source>
        <dbReference type="Proteomes" id="UP000188320"/>
    </source>
</evidence>
<dbReference type="Gene3D" id="2.120.10.30">
    <property type="entry name" value="TolB, C-terminal domain"/>
    <property type="match status" value="2"/>
</dbReference>
<evidence type="ECO:0000256" key="1">
    <source>
        <dbReference type="ARBA" id="ARBA00010040"/>
    </source>
</evidence>
<evidence type="ECO:0000259" key="8">
    <source>
        <dbReference type="Pfam" id="PF00326"/>
    </source>
</evidence>
<dbReference type="InterPro" id="IPR011659">
    <property type="entry name" value="WD40"/>
</dbReference>
<dbReference type="SUPFAM" id="SSF53474">
    <property type="entry name" value="alpha/beta-Hydrolases"/>
    <property type="match status" value="1"/>
</dbReference>
<dbReference type="OrthoDB" id="416344at2759"/>
<dbReference type="Gene3D" id="3.40.50.1820">
    <property type="entry name" value="alpha/beta hydrolase"/>
    <property type="match status" value="1"/>
</dbReference>
<feature type="domain" description="Peptidase S9 prolyl oligopeptidase catalytic" evidence="8">
    <location>
        <begin position="486"/>
        <end position="695"/>
    </location>
</feature>
<dbReference type="InterPro" id="IPR011042">
    <property type="entry name" value="6-blade_b-propeller_TolB-like"/>
</dbReference>
<keyword evidence="5" id="KW-0720">Serine protease</keyword>
<organism evidence="9 10">
    <name type="scientific">Zancudomyces culisetae</name>
    <name type="common">Gut fungus</name>
    <name type="synonym">Smittium culisetae</name>
    <dbReference type="NCBI Taxonomy" id="1213189"/>
    <lineage>
        <taxon>Eukaryota</taxon>
        <taxon>Fungi</taxon>
        <taxon>Fungi incertae sedis</taxon>
        <taxon>Zoopagomycota</taxon>
        <taxon>Kickxellomycotina</taxon>
        <taxon>Harpellomycetes</taxon>
        <taxon>Harpellales</taxon>
        <taxon>Legeriomycetaceae</taxon>
        <taxon>Zancudomyces</taxon>
    </lineage>
</organism>
<dbReference type="Pfam" id="PF00326">
    <property type="entry name" value="Peptidase_S9"/>
    <property type="match status" value="1"/>
</dbReference>
<dbReference type="FunFam" id="3.40.50.1820:FF:000028">
    <property type="entry name" value="S9 family peptidase"/>
    <property type="match status" value="1"/>
</dbReference>
<evidence type="ECO:0000256" key="2">
    <source>
        <dbReference type="ARBA" id="ARBA00022670"/>
    </source>
</evidence>
<keyword evidence="2" id="KW-0645">Protease</keyword>
<dbReference type="Pfam" id="PF07676">
    <property type="entry name" value="PD40"/>
    <property type="match status" value="1"/>
</dbReference>
<name>A0A1R1PR46_ZANCU</name>
<keyword evidence="3 7" id="KW-0732">Signal</keyword>
<dbReference type="AlphaFoldDB" id="A0A1R1PR46"/>
<comment type="similarity">
    <text evidence="1">Belongs to the peptidase S9C family.</text>
</comment>
<dbReference type="Proteomes" id="UP000188320">
    <property type="component" value="Unassembled WGS sequence"/>
</dbReference>
<evidence type="ECO:0000256" key="7">
    <source>
        <dbReference type="SAM" id="SignalP"/>
    </source>
</evidence>
<dbReference type="PANTHER" id="PTHR42776">
    <property type="entry name" value="SERINE PEPTIDASE S9 FAMILY MEMBER"/>
    <property type="match status" value="1"/>
</dbReference>
<feature type="chain" id="PRO_5012887322" description="Dipeptidyl-peptidase V" evidence="7">
    <location>
        <begin position="18"/>
        <end position="703"/>
    </location>
</feature>
<dbReference type="GO" id="GO:0004252">
    <property type="term" value="F:serine-type endopeptidase activity"/>
    <property type="evidence" value="ECO:0007669"/>
    <property type="project" value="TreeGrafter"/>
</dbReference>
<reference evidence="10" key="1">
    <citation type="submission" date="2017-01" db="EMBL/GenBank/DDBJ databases">
        <authorList>
            <person name="Wang Y."/>
            <person name="White M."/>
            <person name="Kvist S."/>
            <person name="Moncalvo J.-M."/>
        </authorList>
    </citation>
    <scope>NUCLEOTIDE SEQUENCE [LARGE SCALE GENOMIC DNA]</scope>
    <source>
        <strain evidence="10">COL-18-3</strain>
    </source>
</reference>
<dbReference type="PANTHER" id="PTHR42776:SF13">
    <property type="entry name" value="DIPEPTIDYL-PEPTIDASE 5"/>
    <property type="match status" value="1"/>
</dbReference>
<keyword evidence="4" id="KW-0378">Hydrolase</keyword>
<proteinExistence type="inferred from homology"/>
<dbReference type="GO" id="GO:0006508">
    <property type="term" value="P:proteolysis"/>
    <property type="evidence" value="ECO:0007669"/>
    <property type="project" value="UniProtKB-KW"/>
</dbReference>
<gene>
    <name evidence="9" type="ORF">AX774_g3021</name>
</gene>
<evidence type="ECO:0000256" key="3">
    <source>
        <dbReference type="ARBA" id="ARBA00022729"/>
    </source>
</evidence>
<evidence type="ECO:0000256" key="5">
    <source>
        <dbReference type="ARBA" id="ARBA00022825"/>
    </source>
</evidence>
<evidence type="ECO:0000313" key="9">
    <source>
        <dbReference type="EMBL" id="OMH83465.1"/>
    </source>
</evidence>
<accession>A0A1R1PR46</accession>
<dbReference type="SUPFAM" id="SSF82171">
    <property type="entry name" value="DPP6 N-terminal domain-like"/>
    <property type="match status" value="1"/>
</dbReference>
<dbReference type="EMBL" id="LSSK01000404">
    <property type="protein sequence ID" value="OMH83465.1"/>
    <property type="molecule type" value="Genomic_DNA"/>
</dbReference>